<reference evidence="1 2" key="1">
    <citation type="submission" date="2020-03" db="EMBL/GenBank/DDBJ databases">
        <title>Dissostichus mawsoni Genome sequencing and assembly.</title>
        <authorList>
            <person name="Park H."/>
        </authorList>
    </citation>
    <scope>NUCLEOTIDE SEQUENCE [LARGE SCALE GENOMIC DNA]</scope>
    <source>
        <strain evidence="1">DM0001</strain>
        <tissue evidence="1">Muscle</tissue>
    </source>
</reference>
<dbReference type="OrthoDB" id="6782434at2759"/>
<dbReference type="EMBL" id="JAAKFY010000021">
    <property type="protein sequence ID" value="KAF3840273.1"/>
    <property type="molecule type" value="Genomic_DNA"/>
</dbReference>
<organism evidence="1 2">
    <name type="scientific">Dissostichus mawsoni</name>
    <name type="common">Antarctic cod</name>
    <dbReference type="NCBI Taxonomy" id="36200"/>
    <lineage>
        <taxon>Eukaryota</taxon>
        <taxon>Metazoa</taxon>
        <taxon>Chordata</taxon>
        <taxon>Craniata</taxon>
        <taxon>Vertebrata</taxon>
        <taxon>Euteleostomi</taxon>
        <taxon>Actinopterygii</taxon>
        <taxon>Neopterygii</taxon>
        <taxon>Teleostei</taxon>
        <taxon>Neoteleostei</taxon>
        <taxon>Acanthomorphata</taxon>
        <taxon>Eupercaria</taxon>
        <taxon>Perciformes</taxon>
        <taxon>Notothenioidei</taxon>
        <taxon>Nototheniidae</taxon>
        <taxon>Dissostichus</taxon>
    </lineage>
</organism>
<dbReference type="AlphaFoldDB" id="A0A7J5XTZ9"/>
<gene>
    <name evidence="1" type="ORF">F7725_018990</name>
</gene>
<dbReference type="Proteomes" id="UP000518266">
    <property type="component" value="Unassembled WGS sequence"/>
</dbReference>
<sequence>MSKFLKPAAFRTTSLESVDLQDQENQLPETQLIRLHGAGDIPSGDVTKFNKVARGFLLRSTEYALKKLTLNDPLLPHAEFVDFRQRQNSHVDDVLYFVQ</sequence>
<feature type="non-terminal residue" evidence="1">
    <location>
        <position position="1"/>
    </location>
</feature>
<keyword evidence="2" id="KW-1185">Reference proteome</keyword>
<proteinExistence type="predicted"/>
<name>A0A7J5XTZ9_DISMA</name>
<comment type="caution">
    <text evidence="1">The sequence shown here is derived from an EMBL/GenBank/DDBJ whole genome shotgun (WGS) entry which is preliminary data.</text>
</comment>
<accession>A0A7J5XTZ9</accession>
<evidence type="ECO:0000313" key="1">
    <source>
        <dbReference type="EMBL" id="KAF3840273.1"/>
    </source>
</evidence>
<evidence type="ECO:0000313" key="2">
    <source>
        <dbReference type="Proteomes" id="UP000518266"/>
    </source>
</evidence>
<protein>
    <submittedName>
        <fullName evidence="1">Uncharacterized protein</fullName>
    </submittedName>
</protein>